<dbReference type="RefSeq" id="WP_072863132.1">
    <property type="nucleotide sequence ID" value="NZ_FQUX01000005.1"/>
</dbReference>
<name>A0A1M5CW61_9FLAO</name>
<dbReference type="Proteomes" id="UP000184406">
    <property type="component" value="Unassembled WGS sequence"/>
</dbReference>
<dbReference type="SUPFAM" id="SSF56925">
    <property type="entry name" value="OMPA-like"/>
    <property type="match status" value="1"/>
</dbReference>
<keyword evidence="2" id="KW-1185">Reference proteome</keyword>
<reference evidence="2" key="1">
    <citation type="submission" date="2016-11" db="EMBL/GenBank/DDBJ databases">
        <authorList>
            <person name="Varghese N."/>
            <person name="Submissions S."/>
        </authorList>
    </citation>
    <scope>NUCLEOTIDE SEQUENCE [LARGE SCALE GENOMIC DNA]</scope>
    <source>
        <strain evidence="2">DSM 17539</strain>
    </source>
</reference>
<dbReference type="OrthoDB" id="1492374at2"/>
<sequence>MKKVLATFVIALLSIGLYGQQGMKIGIHGGLPLDEFEDELSLVAGVDLGYRWGLSEIIDLGVMVGFVNGFPEKYDRDLFSEDLPNIQFVPLAASVRFWTSNSFSIGGDVGQAIGINDGNDGGLYYRPTIGYLMGAQTEVNFSYTGIALDGATWSTLTLGVLYTFDF</sequence>
<proteinExistence type="predicted"/>
<organism evidence="1 2">
    <name type="scientific">Arenibacter palladensis</name>
    <dbReference type="NCBI Taxonomy" id="237373"/>
    <lineage>
        <taxon>Bacteria</taxon>
        <taxon>Pseudomonadati</taxon>
        <taxon>Bacteroidota</taxon>
        <taxon>Flavobacteriia</taxon>
        <taxon>Flavobacteriales</taxon>
        <taxon>Flavobacteriaceae</taxon>
        <taxon>Arenibacter</taxon>
    </lineage>
</organism>
<evidence type="ECO:0000313" key="1">
    <source>
        <dbReference type="EMBL" id="SHF59020.1"/>
    </source>
</evidence>
<accession>A0A1M5CW61</accession>
<dbReference type="AlphaFoldDB" id="A0A1M5CW61"/>
<dbReference type="InterPro" id="IPR011250">
    <property type="entry name" value="OMP/PagP_B-barrel"/>
</dbReference>
<evidence type="ECO:0000313" key="2">
    <source>
        <dbReference type="Proteomes" id="UP000184406"/>
    </source>
</evidence>
<evidence type="ECO:0008006" key="3">
    <source>
        <dbReference type="Google" id="ProtNLM"/>
    </source>
</evidence>
<protein>
    <recommendedName>
        <fullName evidence="3">Outer membrane protein beta-barrel domain-containing protein</fullName>
    </recommendedName>
</protein>
<dbReference type="EMBL" id="FQUX01000005">
    <property type="protein sequence ID" value="SHF59020.1"/>
    <property type="molecule type" value="Genomic_DNA"/>
</dbReference>
<gene>
    <name evidence="1" type="ORF">SAMN03080594_105227</name>
</gene>